<proteinExistence type="inferred from homology"/>
<dbReference type="InterPro" id="IPR029006">
    <property type="entry name" value="ADF-H/Gelsolin-like_dom_sf"/>
</dbReference>
<dbReference type="PANTHER" id="PTHR11913">
    <property type="entry name" value="COFILIN-RELATED"/>
    <property type="match status" value="1"/>
</dbReference>
<dbReference type="PROSITE" id="PS51263">
    <property type="entry name" value="ADF_H"/>
    <property type="match status" value="1"/>
</dbReference>
<dbReference type="EMBL" id="VEPZ02001387">
    <property type="protein sequence ID" value="KAE8676235.1"/>
    <property type="molecule type" value="Genomic_DNA"/>
</dbReference>
<comment type="similarity">
    <text evidence="1">Belongs to the actin-binding proteins ADF family.</text>
</comment>
<dbReference type="GO" id="GO:0015629">
    <property type="term" value="C:actin cytoskeleton"/>
    <property type="evidence" value="ECO:0007669"/>
    <property type="project" value="InterPro"/>
</dbReference>
<evidence type="ECO:0000259" key="3">
    <source>
        <dbReference type="PROSITE" id="PS51263"/>
    </source>
</evidence>
<evidence type="ECO:0000313" key="4">
    <source>
        <dbReference type="EMBL" id="KAE8676235.1"/>
    </source>
</evidence>
<dbReference type="InterPro" id="IPR017904">
    <property type="entry name" value="ADF/Cofilin"/>
</dbReference>
<gene>
    <name evidence="4" type="ORF">F3Y22_tig00111621pilonHSYRG00357</name>
</gene>
<feature type="domain" description="ADF-H" evidence="3">
    <location>
        <begin position="1"/>
        <end position="81"/>
    </location>
</feature>
<keyword evidence="5" id="KW-1185">Reference proteome</keyword>
<dbReference type="Gene3D" id="3.40.20.10">
    <property type="entry name" value="Severin"/>
    <property type="match status" value="1"/>
</dbReference>
<dbReference type="GO" id="GO:0030042">
    <property type="term" value="P:actin filament depolymerization"/>
    <property type="evidence" value="ECO:0007669"/>
    <property type="project" value="InterPro"/>
</dbReference>
<accession>A0A6A2Y5B5</accession>
<evidence type="ECO:0000313" key="5">
    <source>
        <dbReference type="Proteomes" id="UP000436088"/>
    </source>
</evidence>
<dbReference type="InterPro" id="IPR002108">
    <property type="entry name" value="ADF-H"/>
</dbReference>
<comment type="caution">
    <text evidence="4">The sequence shown here is derived from an EMBL/GenBank/DDBJ whole genome shotgun (WGS) entry which is preliminary data.</text>
</comment>
<organism evidence="4 5">
    <name type="scientific">Hibiscus syriacus</name>
    <name type="common">Rose of Sharon</name>
    <dbReference type="NCBI Taxonomy" id="106335"/>
    <lineage>
        <taxon>Eukaryota</taxon>
        <taxon>Viridiplantae</taxon>
        <taxon>Streptophyta</taxon>
        <taxon>Embryophyta</taxon>
        <taxon>Tracheophyta</taxon>
        <taxon>Spermatophyta</taxon>
        <taxon>Magnoliopsida</taxon>
        <taxon>eudicotyledons</taxon>
        <taxon>Gunneridae</taxon>
        <taxon>Pentapetalae</taxon>
        <taxon>rosids</taxon>
        <taxon>malvids</taxon>
        <taxon>Malvales</taxon>
        <taxon>Malvaceae</taxon>
        <taxon>Malvoideae</taxon>
        <taxon>Hibiscus</taxon>
    </lineage>
</organism>
<reference evidence="4" key="1">
    <citation type="submission" date="2019-09" db="EMBL/GenBank/DDBJ databases">
        <title>Draft genome information of white flower Hibiscus syriacus.</title>
        <authorList>
            <person name="Kim Y.-M."/>
        </authorList>
    </citation>
    <scope>NUCLEOTIDE SEQUENCE [LARGE SCALE GENOMIC DNA]</scope>
    <source>
        <strain evidence="4">YM2019G1</strain>
    </source>
</reference>
<dbReference type="SMART" id="SM00102">
    <property type="entry name" value="ADF"/>
    <property type="match status" value="1"/>
</dbReference>
<evidence type="ECO:0000256" key="1">
    <source>
        <dbReference type="ARBA" id="ARBA00006844"/>
    </source>
</evidence>
<dbReference type="GO" id="GO:0003779">
    <property type="term" value="F:actin binding"/>
    <property type="evidence" value="ECO:0007669"/>
    <property type="project" value="UniProtKB-KW"/>
</dbReference>
<name>A0A6A2Y5B5_HIBSY</name>
<evidence type="ECO:0000256" key="2">
    <source>
        <dbReference type="ARBA" id="ARBA00023203"/>
    </source>
</evidence>
<dbReference type="Proteomes" id="UP000436088">
    <property type="component" value="Unassembled WGS sequence"/>
</dbReference>
<keyword evidence="2" id="KW-0009">Actin-binding</keyword>
<dbReference type="AlphaFoldDB" id="A0A6A2Y5B5"/>
<dbReference type="SUPFAM" id="SSF55753">
    <property type="entry name" value="Actin depolymerizing proteins"/>
    <property type="match status" value="1"/>
</dbReference>
<sequence>MRREVVVAKTGNPAETYDDFTASLPENDCRYAVYDFDFVTYDNCRKSKIFLIAWSPSSSRIRAKATDPTEVDLKVLKERAR</sequence>
<protein>
    <submittedName>
        <fullName evidence="4">Actin-depolymerizing factor 2</fullName>
    </submittedName>
</protein>
<dbReference type="Pfam" id="PF00241">
    <property type="entry name" value="Cofilin_ADF"/>
    <property type="match status" value="1"/>
</dbReference>